<protein>
    <submittedName>
        <fullName evidence="5">LX12B protein</fullName>
    </submittedName>
</protein>
<name>A0A7K5H7E9_9AVES</name>
<dbReference type="PANTHER" id="PTHR11771">
    <property type="entry name" value="LIPOXYGENASE"/>
    <property type="match status" value="1"/>
</dbReference>
<dbReference type="Gene3D" id="3.10.450.60">
    <property type="match status" value="1"/>
</dbReference>
<accession>A0A7K5H7E9</accession>
<dbReference type="OrthoDB" id="407298at2759"/>
<evidence type="ECO:0000256" key="1">
    <source>
        <dbReference type="ARBA" id="ARBA00022723"/>
    </source>
</evidence>
<dbReference type="Proteomes" id="UP000541181">
    <property type="component" value="Unassembled WGS sequence"/>
</dbReference>
<feature type="domain" description="Lipoxygenase" evidence="4">
    <location>
        <begin position="1"/>
        <end position="105"/>
    </location>
</feature>
<keyword evidence="1" id="KW-0479">Metal-binding</keyword>
<feature type="non-terminal residue" evidence="5">
    <location>
        <position position="1"/>
    </location>
</feature>
<reference evidence="5 6" key="1">
    <citation type="submission" date="2019-09" db="EMBL/GenBank/DDBJ databases">
        <title>Bird 10,000 Genomes (B10K) Project - Family phase.</title>
        <authorList>
            <person name="Zhang G."/>
        </authorList>
    </citation>
    <scope>NUCLEOTIDE SEQUENCE [LARGE SCALE GENOMIC DNA]</scope>
    <source>
        <strain evidence="5">B10K-CU-031-22</strain>
    </source>
</reference>
<organism evidence="5 6">
    <name type="scientific">Chunga burmeisteri</name>
    <name type="common">Black-legged seriema</name>
    <dbReference type="NCBI Taxonomy" id="1352770"/>
    <lineage>
        <taxon>Eukaryota</taxon>
        <taxon>Metazoa</taxon>
        <taxon>Chordata</taxon>
        <taxon>Craniata</taxon>
        <taxon>Vertebrata</taxon>
        <taxon>Euteleostomi</taxon>
        <taxon>Archelosauria</taxon>
        <taxon>Archosauria</taxon>
        <taxon>Dinosauria</taxon>
        <taxon>Saurischia</taxon>
        <taxon>Theropoda</taxon>
        <taxon>Coelurosauria</taxon>
        <taxon>Aves</taxon>
        <taxon>Neognathae</taxon>
        <taxon>Neoaves</taxon>
        <taxon>Telluraves</taxon>
        <taxon>Australaves</taxon>
        <taxon>Cariamiformes</taxon>
        <taxon>Cariamidae</taxon>
        <taxon>Chunga</taxon>
    </lineage>
</organism>
<dbReference type="SUPFAM" id="SSF48484">
    <property type="entry name" value="Lipoxigenase"/>
    <property type="match status" value="1"/>
</dbReference>
<feature type="non-terminal residue" evidence="5">
    <location>
        <position position="105"/>
    </location>
</feature>
<dbReference type="GO" id="GO:0016702">
    <property type="term" value="F:oxidoreductase activity, acting on single donors with incorporation of molecular oxygen, incorporation of two atoms of oxygen"/>
    <property type="evidence" value="ECO:0007669"/>
    <property type="project" value="InterPro"/>
</dbReference>
<dbReference type="PROSITE" id="PS51393">
    <property type="entry name" value="LIPOXYGENASE_3"/>
    <property type="match status" value="1"/>
</dbReference>
<dbReference type="InterPro" id="IPR000907">
    <property type="entry name" value="LipOase"/>
</dbReference>
<evidence type="ECO:0000313" key="6">
    <source>
        <dbReference type="Proteomes" id="UP000541181"/>
    </source>
</evidence>
<dbReference type="InterPro" id="IPR013819">
    <property type="entry name" value="LipOase_C"/>
</dbReference>
<dbReference type="GO" id="GO:0046872">
    <property type="term" value="F:metal ion binding"/>
    <property type="evidence" value="ECO:0007669"/>
    <property type="project" value="UniProtKB-KW"/>
</dbReference>
<gene>
    <name evidence="5" type="primary">Alox12b</name>
    <name evidence="5" type="ORF">CHUBUR_R15996</name>
</gene>
<evidence type="ECO:0000256" key="2">
    <source>
        <dbReference type="ARBA" id="ARBA00022964"/>
    </source>
</evidence>
<proteinExistence type="predicted"/>
<dbReference type="GO" id="GO:0034440">
    <property type="term" value="P:lipid oxidation"/>
    <property type="evidence" value="ECO:0007669"/>
    <property type="project" value="InterPro"/>
</dbReference>
<evidence type="ECO:0000313" key="5">
    <source>
        <dbReference type="EMBL" id="NWS65279.1"/>
    </source>
</evidence>
<dbReference type="InterPro" id="IPR036226">
    <property type="entry name" value="LipOase_C_sf"/>
</dbReference>
<dbReference type="AlphaFoldDB" id="A0A7K5H7E9"/>
<keyword evidence="2" id="KW-0223">Dioxygenase</keyword>
<comment type="caution">
    <text evidence="5">The sequence shown here is derived from an EMBL/GenBank/DDBJ whole genome shotgun (WGS) entry which is preliminary data.</text>
</comment>
<sequence length="105" mass="11640">MVAPSLGPTTHLQREMEEGNIYLANYRVLEGLPTAEIDGRPTYVAAPLCLLYQRPDGQLLPIAIQLSQQPGPRSPIFLPGDPPWVWALAKAWVRSAEFHVHEGLT</sequence>
<keyword evidence="6" id="KW-1185">Reference proteome</keyword>
<evidence type="ECO:0000256" key="3">
    <source>
        <dbReference type="ARBA" id="ARBA00023002"/>
    </source>
</evidence>
<keyword evidence="3" id="KW-0560">Oxidoreductase</keyword>
<dbReference type="EMBL" id="VZRC01002425">
    <property type="protein sequence ID" value="NWS65279.1"/>
    <property type="molecule type" value="Genomic_DNA"/>
</dbReference>
<evidence type="ECO:0000259" key="4">
    <source>
        <dbReference type="PROSITE" id="PS51393"/>
    </source>
</evidence>